<dbReference type="SUPFAM" id="SSF47384">
    <property type="entry name" value="Homodimeric domain of signal transducing histidine kinase"/>
    <property type="match status" value="1"/>
</dbReference>
<dbReference type="CDD" id="cd17569">
    <property type="entry name" value="REC_HupR-like"/>
    <property type="match status" value="1"/>
</dbReference>
<keyword evidence="9" id="KW-1185">Reference proteome</keyword>
<dbReference type="SMART" id="SM00388">
    <property type="entry name" value="HisKA"/>
    <property type="match status" value="1"/>
</dbReference>
<dbReference type="SMART" id="SM00448">
    <property type="entry name" value="REC"/>
    <property type="match status" value="1"/>
</dbReference>
<keyword evidence="8" id="KW-0418">Kinase</keyword>
<dbReference type="InterPro" id="IPR004358">
    <property type="entry name" value="Sig_transdc_His_kin-like_C"/>
</dbReference>
<dbReference type="InterPro" id="IPR011006">
    <property type="entry name" value="CheY-like_superfamily"/>
</dbReference>
<dbReference type="EC" id="2.7.13.3" evidence="2"/>
<evidence type="ECO:0000259" key="6">
    <source>
        <dbReference type="PROSITE" id="PS50109"/>
    </source>
</evidence>
<dbReference type="PROSITE" id="PS50109">
    <property type="entry name" value="HIS_KIN"/>
    <property type="match status" value="1"/>
</dbReference>
<comment type="catalytic activity">
    <reaction evidence="1">
        <text>ATP + protein L-histidine = ADP + protein N-phospho-L-histidine.</text>
        <dbReference type="EC" id="2.7.13.3"/>
    </reaction>
</comment>
<evidence type="ECO:0000256" key="1">
    <source>
        <dbReference type="ARBA" id="ARBA00000085"/>
    </source>
</evidence>
<dbReference type="Pfam" id="PF00072">
    <property type="entry name" value="Response_reg"/>
    <property type="match status" value="1"/>
</dbReference>
<reference evidence="8 9" key="1">
    <citation type="submission" date="2019-02" db="EMBL/GenBank/DDBJ databases">
        <authorList>
            <person name="Goldberg S.R."/>
            <person name="Haltli B.A."/>
            <person name="Correa H."/>
            <person name="Russell K.G."/>
        </authorList>
    </citation>
    <scope>NUCLEOTIDE SEQUENCE [LARGE SCALE GENOMIC DNA]</scope>
    <source>
        <strain evidence="8 9">JCM 16186</strain>
    </source>
</reference>
<dbReference type="Gene3D" id="1.10.287.130">
    <property type="match status" value="1"/>
</dbReference>
<dbReference type="InterPro" id="IPR005467">
    <property type="entry name" value="His_kinase_dom"/>
</dbReference>
<evidence type="ECO:0000256" key="2">
    <source>
        <dbReference type="ARBA" id="ARBA00012438"/>
    </source>
</evidence>
<dbReference type="CDD" id="cd00075">
    <property type="entry name" value="HATPase"/>
    <property type="match status" value="1"/>
</dbReference>
<dbReference type="CDD" id="cd00082">
    <property type="entry name" value="HisKA"/>
    <property type="match status" value="1"/>
</dbReference>
<accession>A0ABW9RQK1</accession>
<dbReference type="EMBL" id="SMLW01000555">
    <property type="protein sequence ID" value="MTI25976.1"/>
    <property type="molecule type" value="Genomic_DNA"/>
</dbReference>
<dbReference type="Gene3D" id="3.40.50.2300">
    <property type="match status" value="1"/>
</dbReference>
<dbReference type="InterPro" id="IPR036890">
    <property type="entry name" value="HATPase_C_sf"/>
</dbReference>
<dbReference type="SMART" id="SM00387">
    <property type="entry name" value="HATPase_c"/>
    <property type="match status" value="1"/>
</dbReference>
<comment type="caution">
    <text evidence="8">The sequence shown here is derived from an EMBL/GenBank/DDBJ whole genome shotgun (WGS) entry which is preliminary data.</text>
</comment>
<keyword evidence="8" id="KW-0808">Transferase</keyword>
<evidence type="ECO:0000313" key="9">
    <source>
        <dbReference type="Proteomes" id="UP000798808"/>
    </source>
</evidence>
<evidence type="ECO:0000256" key="5">
    <source>
        <dbReference type="SAM" id="Coils"/>
    </source>
</evidence>
<dbReference type="PANTHER" id="PTHR43547:SF2">
    <property type="entry name" value="HYBRID SIGNAL TRANSDUCTION HISTIDINE KINASE C"/>
    <property type="match status" value="1"/>
</dbReference>
<dbReference type="SUPFAM" id="SSF52172">
    <property type="entry name" value="CheY-like"/>
    <property type="match status" value="1"/>
</dbReference>
<dbReference type="Proteomes" id="UP000798808">
    <property type="component" value="Unassembled WGS sequence"/>
</dbReference>
<sequence length="400" mass="44294">MTEEVKPKILYVDDEQNNLIVFRSSFRRYYDIYTATSASEGLKIIDENDISIIITDQRMPGMTGIEFLKNLPEDLLAIRMILTGFSDVSAIIEAINSGKVYRYITKPWNKDELKVTIDNALEALTLKKNNQQLVAELQEINEQLEQKVIARTAELEKAFEEINEQKKELEDLNATKDKFFSIVAHDLRSPVSALAGFSQMLANNGNRLSPEKITAYSEELNKSAKNTLNLIENLLTWASTQMNKVDHTPDLIDTEDIINQTMSQLDTVAASKKIALEKTLEPDLKIYADKDHLTLVLRNLISNALKFTNEGGTVTVSTKSVDDSKVEISVADTGIGMGIEKLTNLFSIGSAQSTSGTAGEKGTGLGLILCKEFIEKNGGKIEVASLKGMGTTFTITLNQN</sequence>
<proteinExistence type="predicted"/>
<dbReference type="Pfam" id="PF00512">
    <property type="entry name" value="HisKA"/>
    <property type="match status" value="1"/>
</dbReference>
<dbReference type="PANTHER" id="PTHR43547">
    <property type="entry name" value="TWO-COMPONENT HISTIDINE KINASE"/>
    <property type="match status" value="1"/>
</dbReference>
<dbReference type="GO" id="GO:0016301">
    <property type="term" value="F:kinase activity"/>
    <property type="evidence" value="ECO:0007669"/>
    <property type="project" value="UniProtKB-KW"/>
</dbReference>
<feature type="modified residue" description="4-aspartylphosphate" evidence="4">
    <location>
        <position position="56"/>
    </location>
</feature>
<dbReference type="PRINTS" id="PR00344">
    <property type="entry name" value="BCTRLSENSOR"/>
</dbReference>
<evidence type="ECO:0000259" key="7">
    <source>
        <dbReference type="PROSITE" id="PS50110"/>
    </source>
</evidence>
<gene>
    <name evidence="8" type="ORF">E1163_13550</name>
</gene>
<evidence type="ECO:0000256" key="3">
    <source>
        <dbReference type="ARBA" id="ARBA00022553"/>
    </source>
</evidence>
<evidence type="ECO:0000313" key="8">
    <source>
        <dbReference type="EMBL" id="MTI25976.1"/>
    </source>
</evidence>
<feature type="coiled-coil region" evidence="5">
    <location>
        <begin position="123"/>
        <end position="175"/>
    </location>
</feature>
<evidence type="ECO:0000256" key="4">
    <source>
        <dbReference type="PROSITE-ProRule" id="PRU00169"/>
    </source>
</evidence>
<dbReference type="Gene3D" id="3.30.565.10">
    <property type="entry name" value="Histidine kinase-like ATPase, C-terminal domain"/>
    <property type="match status" value="1"/>
</dbReference>
<feature type="domain" description="Histidine kinase" evidence="6">
    <location>
        <begin position="182"/>
        <end position="400"/>
    </location>
</feature>
<protein>
    <recommendedName>
        <fullName evidence="2">histidine kinase</fullName>
        <ecNumber evidence="2">2.7.13.3</ecNumber>
    </recommendedName>
</protein>
<organism evidence="8 9">
    <name type="scientific">Fulvivirga kasyanovii</name>
    <dbReference type="NCBI Taxonomy" id="396812"/>
    <lineage>
        <taxon>Bacteria</taxon>
        <taxon>Pseudomonadati</taxon>
        <taxon>Bacteroidota</taxon>
        <taxon>Cytophagia</taxon>
        <taxon>Cytophagales</taxon>
        <taxon>Fulvivirgaceae</taxon>
        <taxon>Fulvivirga</taxon>
    </lineage>
</organism>
<dbReference type="Pfam" id="PF02518">
    <property type="entry name" value="HATPase_c"/>
    <property type="match status" value="1"/>
</dbReference>
<dbReference type="InterPro" id="IPR036097">
    <property type="entry name" value="HisK_dim/P_sf"/>
</dbReference>
<keyword evidence="3 4" id="KW-0597">Phosphoprotein</keyword>
<dbReference type="RefSeq" id="WP_155172677.1">
    <property type="nucleotide sequence ID" value="NZ_BAAAFL010000015.1"/>
</dbReference>
<dbReference type="SUPFAM" id="SSF55874">
    <property type="entry name" value="ATPase domain of HSP90 chaperone/DNA topoisomerase II/histidine kinase"/>
    <property type="match status" value="1"/>
</dbReference>
<name>A0ABW9RQK1_9BACT</name>
<dbReference type="PROSITE" id="PS50110">
    <property type="entry name" value="RESPONSE_REGULATORY"/>
    <property type="match status" value="1"/>
</dbReference>
<dbReference type="InterPro" id="IPR003661">
    <property type="entry name" value="HisK_dim/P_dom"/>
</dbReference>
<dbReference type="InterPro" id="IPR001789">
    <property type="entry name" value="Sig_transdc_resp-reg_receiver"/>
</dbReference>
<keyword evidence="5" id="KW-0175">Coiled coil</keyword>
<feature type="domain" description="Response regulatory" evidence="7">
    <location>
        <begin position="8"/>
        <end position="121"/>
    </location>
</feature>
<dbReference type="InterPro" id="IPR003594">
    <property type="entry name" value="HATPase_dom"/>
</dbReference>